<dbReference type="SUPFAM" id="SSF47473">
    <property type="entry name" value="EF-hand"/>
    <property type="match status" value="1"/>
</dbReference>
<dbReference type="PROSITE" id="PS50222">
    <property type="entry name" value="EF_HAND_2"/>
    <property type="match status" value="2"/>
</dbReference>
<evidence type="ECO:0000256" key="4">
    <source>
        <dbReference type="ARBA" id="ARBA00022837"/>
    </source>
</evidence>
<evidence type="ECO:0000259" key="8">
    <source>
        <dbReference type="PROSITE" id="PS50222"/>
    </source>
</evidence>
<protein>
    <submittedName>
        <fullName evidence="9">Rhomboid-related protein 1-like isoform X1</fullName>
    </submittedName>
</protein>
<feature type="transmembrane region" description="Helical" evidence="7">
    <location>
        <begin position="357"/>
        <end position="375"/>
    </location>
</feature>
<dbReference type="GO" id="GO:0016020">
    <property type="term" value="C:membrane"/>
    <property type="evidence" value="ECO:0007669"/>
    <property type="project" value="UniProtKB-SubCell"/>
</dbReference>
<dbReference type="CDD" id="cd00051">
    <property type="entry name" value="EFh"/>
    <property type="match status" value="1"/>
</dbReference>
<evidence type="ECO:0000256" key="2">
    <source>
        <dbReference type="ARBA" id="ARBA00009045"/>
    </source>
</evidence>
<feature type="domain" description="EF-hand" evidence="8">
    <location>
        <begin position="39"/>
        <end position="74"/>
    </location>
</feature>
<evidence type="ECO:0000256" key="5">
    <source>
        <dbReference type="ARBA" id="ARBA00022989"/>
    </source>
</evidence>
<feature type="domain" description="EF-hand" evidence="8">
    <location>
        <begin position="76"/>
        <end position="111"/>
    </location>
</feature>
<accession>A0A6P7H8T5</accession>
<dbReference type="GO" id="GO:0005509">
    <property type="term" value="F:calcium ion binding"/>
    <property type="evidence" value="ECO:0007669"/>
    <property type="project" value="InterPro"/>
</dbReference>
<feature type="transmembrane region" description="Helical" evidence="7">
    <location>
        <begin position="328"/>
        <end position="345"/>
    </location>
</feature>
<dbReference type="InParanoid" id="A0A6P7H8T5"/>
<dbReference type="Gene3D" id="1.10.238.10">
    <property type="entry name" value="EF-hand"/>
    <property type="match status" value="1"/>
</dbReference>
<reference evidence="9" key="1">
    <citation type="submission" date="2025-08" db="UniProtKB">
        <authorList>
            <consortium name="RefSeq"/>
        </authorList>
    </citation>
    <scope>IDENTIFICATION</scope>
    <source>
        <tissue evidence="9">Whole insect</tissue>
    </source>
</reference>
<evidence type="ECO:0000313" key="9">
    <source>
        <dbReference type="RefSeq" id="XP_028152335.1"/>
    </source>
</evidence>
<name>A0A6P7H8T5_DIAVI</name>
<dbReference type="InterPro" id="IPR051739">
    <property type="entry name" value="Rhomboid_IM_Serine_Proteases"/>
</dbReference>
<dbReference type="InterPro" id="IPR035952">
    <property type="entry name" value="Rhomboid-like_sf"/>
</dbReference>
<dbReference type="InterPro" id="IPR002048">
    <property type="entry name" value="EF_hand_dom"/>
</dbReference>
<dbReference type="InterPro" id="IPR011992">
    <property type="entry name" value="EF-hand-dom_pair"/>
</dbReference>
<comment type="similarity">
    <text evidence="2">Belongs to the peptidase S54 family.</text>
</comment>
<keyword evidence="4" id="KW-0106">Calcium</keyword>
<proteinExistence type="inferred from homology"/>
<keyword evidence="5 7" id="KW-1133">Transmembrane helix</keyword>
<comment type="subcellular location">
    <subcellularLocation>
        <location evidence="1">Membrane</location>
        <topology evidence="1">Multi-pass membrane protein</topology>
    </subcellularLocation>
</comment>
<evidence type="ECO:0000256" key="3">
    <source>
        <dbReference type="ARBA" id="ARBA00022692"/>
    </source>
</evidence>
<dbReference type="PROSITE" id="PS00018">
    <property type="entry name" value="EF_HAND_1"/>
    <property type="match status" value="2"/>
</dbReference>
<dbReference type="Gene3D" id="1.20.1540.10">
    <property type="entry name" value="Rhomboid-like"/>
    <property type="match status" value="1"/>
</dbReference>
<feature type="transmembrane region" description="Helical" evidence="7">
    <location>
        <begin position="298"/>
        <end position="316"/>
    </location>
</feature>
<keyword evidence="3 7" id="KW-0812">Transmembrane</keyword>
<evidence type="ECO:0000256" key="7">
    <source>
        <dbReference type="SAM" id="Phobius"/>
    </source>
</evidence>
<dbReference type="SMART" id="SM00054">
    <property type="entry name" value="EFh"/>
    <property type="match status" value="2"/>
</dbReference>
<dbReference type="RefSeq" id="XP_028152335.1">
    <property type="nucleotide sequence ID" value="XM_028296534.1"/>
</dbReference>
<keyword evidence="6 7" id="KW-0472">Membrane</keyword>
<dbReference type="Pfam" id="PF01694">
    <property type="entry name" value="Rhomboid"/>
    <property type="match status" value="1"/>
</dbReference>
<evidence type="ECO:0000256" key="1">
    <source>
        <dbReference type="ARBA" id="ARBA00004141"/>
    </source>
</evidence>
<dbReference type="GO" id="GO:0004252">
    <property type="term" value="F:serine-type endopeptidase activity"/>
    <property type="evidence" value="ECO:0007669"/>
    <property type="project" value="InterPro"/>
</dbReference>
<sequence>MGVLSGWLDSSGDQEQDQNNIMEQPIEIFRNSKILSDEELKEYYLSVFNCCDANKDGLVSIFELKTFLETQEHIDIPDNVLECLYNKFDTNKDRQLDFEEFLLMINDKTFKDTFRNIATRVLRFIIVPQMNRKTLKLRRTVTVTGTYESEVKCNKNIVGMLLISCLQVILYYTNRALCPEYPIDNALMFTPLRRQEIYRYVTYIFTHSSEMHLYSNVIVQIVIGIPLEMVHSWRVIVVYIVGAIGGCLAHSVLDRFTPHKFGLDTISTLRGASGGVFSIFTAHIASVIMNWREMTHPAVHLLIFGVVIAIDVVYSLFRLTPEDPSSYLAHAGGAVVGLLFGVNILRNLRVKKVEKIIWFACLITLSALFAVFITLDAVMKVPYIENNATIANPVKCH</sequence>
<dbReference type="Pfam" id="PF13499">
    <property type="entry name" value="EF-hand_7"/>
    <property type="match status" value="1"/>
</dbReference>
<dbReference type="PANTHER" id="PTHR45840:SF8">
    <property type="entry name" value="RHOMBOID PROTEASE"/>
    <property type="match status" value="1"/>
</dbReference>
<evidence type="ECO:0000256" key="6">
    <source>
        <dbReference type="ARBA" id="ARBA00023136"/>
    </source>
</evidence>
<dbReference type="InterPro" id="IPR018247">
    <property type="entry name" value="EF_Hand_1_Ca_BS"/>
</dbReference>
<dbReference type="AlphaFoldDB" id="A0A6P7H8T5"/>
<feature type="transmembrane region" description="Helical" evidence="7">
    <location>
        <begin position="235"/>
        <end position="253"/>
    </location>
</feature>
<organism evidence="9">
    <name type="scientific">Diabrotica virgifera virgifera</name>
    <name type="common">western corn rootworm</name>
    <dbReference type="NCBI Taxonomy" id="50390"/>
    <lineage>
        <taxon>Eukaryota</taxon>
        <taxon>Metazoa</taxon>
        <taxon>Ecdysozoa</taxon>
        <taxon>Arthropoda</taxon>
        <taxon>Hexapoda</taxon>
        <taxon>Insecta</taxon>
        <taxon>Pterygota</taxon>
        <taxon>Neoptera</taxon>
        <taxon>Endopterygota</taxon>
        <taxon>Coleoptera</taxon>
        <taxon>Polyphaga</taxon>
        <taxon>Cucujiformia</taxon>
        <taxon>Chrysomeloidea</taxon>
        <taxon>Chrysomelidae</taxon>
        <taxon>Galerucinae</taxon>
        <taxon>Diabroticina</taxon>
        <taxon>Diabroticites</taxon>
        <taxon>Diabrotica</taxon>
    </lineage>
</organism>
<dbReference type="InterPro" id="IPR022764">
    <property type="entry name" value="Peptidase_S54_rhomboid_dom"/>
</dbReference>
<dbReference type="PANTHER" id="PTHR45840">
    <property type="entry name" value="RHOMBOID-RELATED PROTEIN"/>
    <property type="match status" value="1"/>
</dbReference>
<feature type="transmembrane region" description="Helical" evidence="7">
    <location>
        <begin position="273"/>
        <end position="291"/>
    </location>
</feature>
<gene>
    <name evidence="9" type="primary">LOC114345751</name>
</gene>
<dbReference type="SUPFAM" id="SSF144091">
    <property type="entry name" value="Rhomboid-like"/>
    <property type="match status" value="1"/>
</dbReference>